<name>A0A081AFH0_PHYNI</name>
<keyword evidence="2" id="KW-0732">Signal</keyword>
<evidence type="ECO:0008006" key="5">
    <source>
        <dbReference type="Google" id="ProtNLM"/>
    </source>
</evidence>
<reference evidence="3 4" key="1">
    <citation type="submission" date="2013-11" db="EMBL/GenBank/DDBJ databases">
        <title>The Genome Sequence of Phytophthora parasitica P1976.</title>
        <authorList>
            <consortium name="The Broad Institute Genomics Platform"/>
            <person name="Russ C."/>
            <person name="Tyler B."/>
            <person name="Panabieres F."/>
            <person name="Shan W."/>
            <person name="Tripathy S."/>
            <person name="Grunwald N."/>
            <person name="Machado M."/>
            <person name="Johnson C.S."/>
            <person name="Walker B."/>
            <person name="Young S."/>
            <person name="Zeng Q."/>
            <person name="Gargeya S."/>
            <person name="Fitzgerald M."/>
            <person name="Haas B."/>
            <person name="Abouelleil A."/>
            <person name="Allen A.W."/>
            <person name="Alvarado L."/>
            <person name="Arachchi H.M."/>
            <person name="Berlin A.M."/>
            <person name="Chapman S.B."/>
            <person name="Gainer-Dewar J."/>
            <person name="Goldberg J."/>
            <person name="Griggs A."/>
            <person name="Gujja S."/>
            <person name="Hansen M."/>
            <person name="Howarth C."/>
            <person name="Imamovic A."/>
            <person name="Ireland A."/>
            <person name="Larimer J."/>
            <person name="McCowan C."/>
            <person name="Murphy C."/>
            <person name="Pearson M."/>
            <person name="Poon T.W."/>
            <person name="Priest M."/>
            <person name="Roberts A."/>
            <person name="Saif S."/>
            <person name="Shea T."/>
            <person name="Sisk P."/>
            <person name="Sykes S."/>
            <person name="Wortman J."/>
            <person name="Nusbaum C."/>
            <person name="Birren B."/>
        </authorList>
    </citation>
    <scope>NUCLEOTIDE SEQUENCE [LARGE SCALE GENOMIC DNA]</scope>
    <source>
        <strain evidence="3 4">P1976</strain>
    </source>
</reference>
<feature type="transmembrane region" description="Helical" evidence="1">
    <location>
        <begin position="106"/>
        <end position="128"/>
    </location>
</feature>
<evidence type="ECO:0000313" key="3">
    <source>
        <dbReference type="EMBL" id="ETO77631.1"/>
    </source>
</evidence>
<sequence>MRRVLYCALVLVAFSSCCSDFTSAKDVATNEHVILKFDTRKVFKAIKRIQHLRGQHKVNEEERLMNVVPVIAGAGVHGGNGGHVPVVPGTIDAMGGLPSGGSGGMAAINAALLLLTLAGLAGGITYLVKK</sequence>
<evidence type="ECO:0000256" key="2">
    <source>
        <dbReference type="SAM" id="SignalP"/>
    </source>
</evidence>
<comment type="caution">
    <text evidence="3">The sequence shown here is derived from an EMBL/GenBank/DDBJ whole genome shotgun (WGS) entry which is preliminary data.</text>
</comment>
<dbReference type="Proteomes" id="UP000028582">
    <property type="component" value="Unassembled WGS sequence"/>
</dbReference>
<dbReference type="PROSITE" id="PS51257">
    <property type="entry name" value="PROKAR_LIPOPROTEIN"/>
    <property type="match status" value="1"/>
</dbReference>
<proteinExistence type="predicted"/>
<dbReference type="EMBL" id="ANJA01001323">
    <property type="protein sequence ID" value="ETO77631.1"/>
    <property type="molecule type" value="Genomic_DNA"/>
</dbReference>
<keyword evidence="1" id="KW-0472">Membrane</keyword>
<feature type="chain" id="PRO_5001754097" description="RxLR effector protein" evidence="2">
    <location>
        <begin position="25"/>
        <end position="130"/>
    </location>
</feature>
<keyword evidence="1" id="KW-0812">Transmembrane</keyword>
<keyword evidence="1" id="KW-1133">Transmembrane helix</keyword>
<accession>A0A081AFH0</accession>
<dbReference type="AlphaFoldDB" id="A0A081AFH0"/>
<evidence type="ECO:0000313" key="4">
    <source>
        <dbReference type="Proteomes" id="UP000028582"/>
    </source>
</evidence>
<organism evidence="3 4">
    <name type="scientific">Phytophthora nicotianae P1976</name>
    <dbReference type="NCBI Taxonomy" id="1317066"/>
    <lineage>
        <taxon>Eukaryota</taxon>
        <taxon>Sar</taxon>
        <taxon>Stramenopiles</taxon>
        <taxon>Oomycota</taxon>
        <taxon>Peronosporomycetes</taxon>
        <taxon>Peronosporales</taxon>
        <taxon>Peronosporaceae</taxon>
        <taxon>Phytophthora</taxon>
    </lineage>
</organism>
<feature type="signal peptide" evidence="2">
    <location>
        <begin position="1"/>
        <end position="24"/>
    </location>
</feature>
<protein>
    <recommendedName>
        <fullName evidence="5">RxLR effector protein</fullName>
    </recommendedName>
</protein>
<evidence type="ECO:0000256" key="1">
    <source>
        <dbReference type="SAM" id="Phobius"/>
    </source>
</evidence>
<gene>
    <name evidence="3" type="ORF">F444_07183</name>
</gene>